<dbReference type="AlphaFoldDB" id="A0A382LSZ4"/>
<sequence>MHKHVAIISLLNMKLSGAPCLEDNDYVI</sequence>
<reference evidence="1" key="1">
    <citation type="submission" date="2018-05" db="EMBL/GenBank/DDBJ databases">
        <authorList>
            <person name="Lanie J.A."/>
            <person name="Ng W.-L."/>
            <person name="Kazmierczak K.M."/>
            <person name="Andrzejewski T.M."/>
            <person name="Davidsen T.M."/>
            <person name="Wayne K.J."/>
            <person name="Tettelin H."/>
            <person name="Glass J.I."/>
            <person name="Rusch D."/>
            <person name="Podicherti R."/>
            <person name="Tsui H.-C.T."/>
            <person name="Winkler M.E."/>
        </authorList>
    </citation>
    <scope>NUCLEOTIDE SEQUENCE</scope>
</reference>
<gene>
    <name evidence="1" type="ORF">METZ01_LOCUS290885</name>
</gene>
<organism evidence="1">
    <name type="scientific">marine metagenome</name>
    <dbReference type="NCBI Taxonomy" id="408172"/>
    <lineage>
        <taxon>unclassified sequences</taxon>
        <taxon>metagenomes</taxon>
        <taxon>ecological metagenomes</taxon>
    </lineage>
</organism>
<name>A0A382LSZ4_9ZZZZ</name>
<evidence type="ECO:0000313" key="1">
    <source>
        <dbReference type="EMBL" id="SVC38031.1"/>
    </source>
</evidence>
<protein>
    <submittedName>
        <fullName evidence="1">Uncharacterized protein</fullName>
    </submittedName>
</protein>
<accession>A0A382LSZ4</accession>
<proteinExistence type="predicted"/>
<dbReference type="EMBL" id="UINC01088096">
    <property type="protein sequence ID" value="SVC38031.1"/>
    <property type="molecule type" value="Genomic_DNA"/>
</dbReference>